<dbReference type="Gene3D" id="3.30.1180.10">
    <property type="match status" value="1"/>
</dbReference>
<dbReference type="InterPro" id="IPR003797">
    <property type="entry name" value="DegV"/>
</dbReference>
<name>A0A1Y0C2A1_9MYCO</name>
<reference evidence="2 3" key="1">
    <citation type="submission" date="2017-04" db="EMBL/GenBank/DDBJ databases">
        <title>Whole Genome Sequence of 1,4-Dioxane Degrading Bacterium Mycobacterium dioxanotrophicus PH-06.</title>
        <authorList>
            <person name="He Y."/>
        </authorList>
    </citation>
    <scope>NUCLEOTIDE SEQUENCE [LARGE SCALE GENOMIC DNA]</scope>
    <source>
        <strain evidence="2 3">PH-06</strain>
    </source>
</reference>
<proteinExistence type="predicted"/>
<dbReference type="Gene3D" id="3.40.50.10170">
    <property type="match status" value="1"/>
</dbReference>
<dbReference type="InterPro" id="IPR043168">
    <property type="entry name" value="DegV_C"/>
</dbReference>
<evidence type="ECO:0000313" key="3">
    <source>
        <dbReference type="Proteomes" id="UP000195331"/>
    </source>
</evidence>
<dbReference type="RefSeq" id="WP_087076128.1">
    <property type="nucleotide sequence ID" value="NZ_CP020809.1"/>
</dbReference>
<keyword evidence="3" id="KW-1185">Reference proteome</keyword>
<dbReference type="NCBIfam" id="TIGR00762">
    <property type="entry name" value="DegV"/>
    <property type="match status" value="1"/>
</dbReference>
<accession>A0A1Y0C2A1</accession>
<gene>
    <name evidence="2" type="ORF">BTO20_12040</name>
</gene>
<dbReference type="AlphaFoldDB" id="A0A1Y0C2A1"/>
<keyword evidence="1" id="KW-0446">Lipid-binding</keyword>
<dbReference type="InterPro" id="IPR050270">
    <property type="entry name" value="DegV_domain_contain"/>
</dbReference>
<dbReference type="GO" id="GO:0008289">
    <property type="term" value="F:lipid binding"/>
    <property type="evidence" value="ECO:0007669"/>
    <property type="project" value="UniProtKB-KW"/>
</dbReference>
<dbReference type="PANTHER" id="PTHR33434:SF2">
    <property type="entry name" value="FATTY ACID-BINDING PROTEIN TM_1468"/>
    <property type="match status" value="1"/>
</dbReference>
<dbReference type="OrthoDB" id="9760324at2"/>
<dbReference type="SUPFAM" id="SSF82549">
    <property type="entry name" value="DAK1/DegV-like"/>
    <property type="match status" value="1"/>
</dbReference>
<dbReference type="KEGG" id="mdx:BTO20_12040"/>
<dbReference type="Proteomes" id="UP000195331">
    <property type="component" value="Chromosome"/>
</dbReference>
<organism evidence="2 3">
    <name type="scientific">Mycobacterium dioxanotrophicus</name>
    <dbReference type="NCBI Taxonomy" id="482462"/>
    <lineage>
        <taxon>Bacteria</taxon>
        <taxon>Bacillati</taxon>
        <taxon>Actinomycetota</taxon>
        <taxon>Actinomycetes</taxon>
        <taxon>Mycobacteriales</taxon>
        <taxon>Mycobacteriaceae</taxon>
        <taxon>Mycobacterium</taxon>
    </lineage>
</organism>
<protein>
    <submittedName>
        <fullName evidence="2">Fatty acid-binding protein DegV</fullName>
    </submittedName>
</protein>
<evidence type="ECO:0000313" key="2">
    <source>
        <dbReference type="EMBL" id="ART69216.1"/>
    </source>
</evidence>
<evidence type="ECO:0000256" key="1">
    <source>
        <dbReference type="ARBA" id="ARBA00023121"/>
    </source>
</evidence>
<dbReference type="EMBL" id="CP020809">
    <property type="protein sequence ID" value="ART69216.1"/>
    <property type="molecule type" value="Genomic_DNA"/>
</dbReference>
<dbReference type="PANTHER" id="PTHR33434">
    <property type="entry name" value="DEGV DOMAIN-CONTAINING PROTEIN DR_1986-RELATED"/>
    <property type="match status" value="1"/>
</dbReference>
<sequence>MAVVVVTDSSSRLRSELRDDLAIRQVPLHILDDGADLRDGIDPLPYDIHDRARVTTAGASPAELAAVYRQALADSDGDGVVAVHISAALSSTYSSAALAAREFGHAVRVVNSRSAAMGVGFVALAAARSARTGAVLDEVEAAARAAVPRGHAFIVVHRLDNLRRSGRLGTAASWLGTALSLNPLLRMDVDGRLVLSQRIRTVSKAHAALVDQVVEVIGDRPAGIAVHHVDNPAGADAVGAALSERLPQLASPTVTDMGPVLGVHVGAGAIGVCLSLDPAPES</sequence>
<dbReference type="Pfam" id="PF02645">
    <property type="entry name" value="DegV"/>
    <property type="match status" value="1"/>
</dbReference>
<dbReference type="PROSITE" id="PS51482">
    <property type="entry name" value="DEGV"/>
    <property type="match status" value="1"/>
</dbReference>